<dbReference type="Proteomes" id="UP001163850">
    <property type="component" value="Unassembled WGS sequence"/>
</dbReference>
<feature type="domain" description="BTB" evidence="1">
    <location>
        <begin position="31"/>
        <end position="126"/>
    </location>
</feature>
<dbReference type="InterPro" id="IPR000210">
    <property type="entry name" value="BTB/POZ_dom"/>
</dbReference>
<accession>A0AA38PVV2</accession>
<organism evidence="2 3">
    <name type="scientific">Lentinula detonsa</name>
    <dbReference type="NCBI Taxonomy" id="2804962"/>
    <lineage>
        <taxon>Eukaryota</taxon>
        <taxon>Fungi</taxon>
        <taxon>Dikarya</taxon>
        <taxon>Basidiomycota</taxon>
        <taxon>Agaricomycotina</taxon>
        <taxon>Agaricomycetes</taxon>
        <taxon>Agaricomycetidae</taxon>
        <taxon>Agaricales</taxon>
        <taxon>Marasmiineae</taxon>
        <taxon>Omphalotaceae</taxon>
        <taxon>Lentinula</taxon>
    </lineage>
</organism>
<sequence>MADATVTVNPTTTPDVQPCIRPSRIFNAADADVLIRSCDNVEFRLHKKNLEFLSGCFPPANTETDPNEIIQLTESGETLELLFQFMYPQKFPSLTDFEIGPLTALAEAAEKYEVYALIHICELHLRSFMRQRPRKILEFAARHDHLELIQEIAPIMVPYLPLSELSTMLTPHLYTPWSVYRECWLQEAITTIAHSHPHNCYENLDKMRWGKTVVPLTLHQSLLLAPFNHNVPKYWESLASQYENRACCVSMIESVKAQIGRIVDKIPPLQLPASAARDAEK</sequence>
<gene>
    <name evidence="2" type="ORF">F5890DRAFT_346104</name>
</gene>
<protein>
    <recommendedName>
        <fullName evidence="1">BTB domain-containing protein</fullName>
    </recommendedName>
</protein>
<comment type="caution">
    <text evidence="2">The sequence shown here is derived from an EMBL/GenBank/DDBJ whole genome shotgun (WGS) entry which is preliminary data.</text>
</comment>
<name>A0AA38PVV2_9AGAR</name>
<evidence type="ECO:0000313" key="2">
    <source>
        <dbReference type="EMBL" id="KAJ3982547.1"/>
    </source>
</evidence>
<dbReference type="Gene3D" id="3.30.710.10">
    <property type="entry name" value="Potassium Channel Kv1.1, Chain A"/>
    <property type="match status" value="1"/>
</dbReference>
<dbReference type="AlphaFoldDB" id="A0AA38PVV2"/>
<evidence type="ECO:0000259" key="1">
    <source>
        <dbReference type="Pfam" id="PF00651"/>
    </source>
</evidence>
<evidence type="ECO:0000313" key="3">
    <source>
        <dbReference type="Proteomes" id="UP001163850"/>
    </source>
</evidence>
<dbReference type="SUPFAM" id="SSF54695">
    <property type="entry name" value="POZ domain"/>
    <property type="match status" value="1"/>
</dbReference>
<dbReference type="Pfam" id="PF00651">
    <property type="entry name" value="BTB"/>
    <property type="match status" value="1"/>
</dbReference>
<reference evidence="2" key="1">
    <citation type="submission" date="2022-08" db="EMBL/GenBank/DDBJ databases">
        <authorList>
            <consortium name="DOE Joint Genome Institute"/>
            <person name="Min B."/>
            <person name="Riley R."/>
            <person name="Sierra-Patev S."/>
            <person name="Naranjo-Ortiz M."/>
            <person name="Looney B."/>
            <person name="Konkel Z."/>
            <person name="Slot J.C."/>
            <person name="Sakamoto Y."/>
            <person name="Steenwyk J.L."/>
            <person name="Rokas A."/>
            <person name="Carro J."/>
            <person name="Camarero S."/>
            <person name="Ferreira P."/>
            <person name="Molpeceres G."/>
            <person name="Ruiz-Duenas F.J."/>
            <person name="Serrano A."/>
            <person name="Henrissat B."/>
            <person name="Drula E."/>
            <person name="Hughes K.W."/>
            <person name="Mata J.L."/>
            <person name="Ishikawa N.K."/>
            <person name="Vargas-Isla R."/>
            <person name="Ushijima S."/>
            <person name="Smith C.A."/>
            <person name="Ahrendt S."/>
            <person name="Andreopoulos W."/>
            <person name="He G."/>
            <person name="Labutti K."/>
            <person name="Lipzen A."/>
            <person name="Ng V."/>
            <person name="Sandor L."/>
            <person name="Barry K."/>
            <person name="Martinez A.T."/>
            <person name="Xiao Y."/>
            <person name="Gibbons J.G."/>
            <person name="Terashima K."/>
            <person name="Hibbett D.S."/>
            <person name="Grigoriev I.V."/>
        </authorList>
    </citation>
    <scope>NUCLEOTIDE SEQUENCE</scope>
    <source>
        <strain evidence="2">TFB7829</strain>
    </source>
</reference>
<dbReference type="EMBL" id="MU802058">
    <property type="protein sequence ID" value="KAJ3982547.1"/>
    <property type="molecule type" value="Genomic_DNA"/>
</dbReference>
<dbReference type="InterPro" id="IPR011333">
    <property type="entry name" value="SKP1/BTB/POZ_sf"/>
</dbReference>
<proteinExistence type="predicted"/>